<feature type="transmembrane region" description="Helical" evidence="6">
    <location>
        <begin position="57"/>
        <end position="82"/>
    </location>
</feature>
<reference evidence="7 8" key="1">
    <citation type="submission" date="2019-12" db="EMBL/GenBank/DDBJ databases">
        <title>Functional and genomic insights into the Sphingobium yanoikuyae YC-JY1, a bacterium efficiently degrading bisphenol A.</title>
        <authorList>
            <person name="Jia Y."/>
            <person name="Li X."/>
            <person name="Wang J."/>
            <person name="Eltoukhy A."/>
            <person name="Lamraoui I."/>
            <person name="Yan Y."/>
        </authorList>
    </citation>
    <scope>NUCLEOTIDE SEQUENCE [LARGE SCALE GENOMIC DNA]</scope>
    <source>
        <strain evidence="7 8">YC-JY1</strain>
    </source>
</reference>
<proteinExistence type="inferred from homology"/>
<comment type="subcellular location">
    <subcellularLocation>
        <location evidence="1">Membrane</location>
        <topology evidence="1">Multi-pass membrane protein</topology>
    </subcellularLocation>
</comment>
<keyword evidence="5 6" id="KW-0472">Membrane</keyword>
<name>A0A6P1GMZ5_SPHYA</name>
<keyword evidence="4 6" id="KW-1133">Transmembrane helix</keyword>
<organism evidence="7 8">
    <name type="scientific">Sphingobium yanoikuyae</name>
    <name type="common">Sphingomonas yanoikuyae</name>
    <dbReference type="NCBI Taxonomy" id="13690"/>
    <lineage>
        <taxon>Bacteria</taxon>
        <taxon>Pseudomonadati</taxon>
        <taxon>Pseudomonadota</taxon>
        <taxon>Alphaproteobacteria</taxon>
        <taxon>Sphingomonadales</taxon>
        <taxon>Sphingomonadaceae</taxon>
        <taxon>Sphingobium</taxon>
    </lineage>
</organism>
<dbReference type="EMBL" id="CP047218">
    <property type="protein sequence ID" value="QHD69633.1"/>
    <property type="molecule type" value="Genomic_DNA"/>
</dbReference>
<accession>A0A6P1GMZ5</accession>
<comment type="similarity">
    <text evidence="2">Belongs to the autoinducer-2 exporter (AI-2E) (TC 2.A.86) family.</text>
</comment>
<evidence type="ECO:0000256" key="3">
    <source>
        <dbReference type="ARBA" id="ARBA00022692"/>
    </source>
</evidence>
<evidence type="ECO:0000256" key="6">
    <source>
        <dbReference type="SAM" id="Phobius"/>
    </source>
</evidence>
<dbReference type="AlphaFoldDB" id="A0A6P1GMZ5"/>
<evidence type="ECO:0000313" key="8">
    <source>
        <dbReference type="Proteomes" id="UP000464086"/>
    </source>
</evidence>
<evidence type="ECO:0000256" key="5">
    <source>
        <dbReference type="ARBA" id="ARBA00023136"/>
    </source>
</evidence>
<feature type="transmembrane region" description="Helical" evidence="6">
    <location>
        <begin position="243"/>
        <end position="265"/>
    </location>
</feature>
<dbReference type="GO" id="GO:0016020">
    <property type="term" value="C:membrane"/>
    <property type="evidence" value="ECO:0007669"/>
    <property type="project" value="UniProtKB-SubCell"/>
</dbReference>
<gene>
    <name evidence="7" type="ORF">GS397_23065</name>
</gene>
<evidence type="ECO:0000313" key="7">
    <source>
        <dbReference type="EMBL" id="QHD69633.1"/>
    </source>
</evidence>
<sequence length="353" mass="36897">MRLHTLVFGLVVVAVSAAFLWVVSPYAGAILWSVVFAIMFIGMKDRLAARLGGRNSMASLLTLLVIVALVIVPSILLASLVLNEAVQAYQNVSARGVDLNGFVGKLFAAAPDWAQSLLRSVLGSQSEALEKMSRVLTDILSSLSTIALSLGQSAAALVIAFGVALYLTYFLLRDGRSLAEKIATTVPLDREFYDALSKRFVQVIRAMIKGSLVVAAAQGLIGGVIFALLGIPGAALWGTLMGAMSLIPAVGTGIVWIPVALYLLLTGSITQGLILIAAGALIISSVDNILRPILVGRETQMPDPLVLISTLGGIGVAGFNGLIIGPVIAAMFITVWSIAGKAAADQVREDESS</sequence>
<dbReference type="PANTHER" id="PTHR21716">
    <property type="entry name" value="TRANSMEMBRANE PROTEIN"/>
    <property type="match status" value="1"/>
</dbReference>
<evidence type="ECO:0000256" key="1">
    <source>
        <dbReference type="ARBA" id="ARBA00004141"/>
    </source>
</evidence>
<feature type="transmembrane region" description="Helical" evidence="6">
    <location>
        <begin position="150"/>
        <end position="172"/>
    </location>
</feature>
<feature type="transmembrane region" description="Helical" evidence="6">
    <location>
        <begin position="212"/>
        <end position="237"/>
    </location>
</feature>
<dbReference type="PANTHER" id="PTHR21716:SF4">
    <property type="entry name" value="TRANSMEMBRANE PROTEIN 245"/>
    <property type="match status" value="1"/>
</dbReference>
<dbReference type="Proteomes" id="UP000464086">
    <property type="component" value="Chromosome"/>
</dbReference>
<feature type="transmembrane region" description="Helical" evidence="6">
    <location>
        <begin position="272"/>
        <end position="294"/>
    </location>
</feature>
<dbReference type="RefSeq" id="WP_159367749.1">
    <property type="nucleotide sequence ID" value="NZ_CP047218.1"/>
</dbReference>
<protein>
    <submittedName>
        <fullName evidence="7">AI-2E family transporter</fullName>
    </submittedName>
</protein>
<feature type="transmembrane region" description="Helical" evidence="6">
    <location>
        <begin position="27"/>
        <end position="45"/>
    </location>
</feature>
<evidence type="ECO:0000256" key="2">
    <source>
        <dbReference type="ARBA" id="ARBA00009773"/>
    </source>
</evidence>
<evidence type="ECO:0000256" key="4">
    <source>
        <dbReference type="ARBA" id="ARBA00022989"/>
    </source>
</evidence>
<dbReference type="Pfam" id="PF01594">
    <property type="entry name" value="AI-2E_transport"/>
    <property type="match status" value="1"/>
</dbReference>
<dbReference type="InterPro" id="IPR002549">
    <property type="entry name" value="AI-2E-like"/>
</dbReference>
<feature type="transmembrane region" description="Helical" evidence="6">
    <location>
        <begin position="314"/>
        <end position="339"/>
    </location>
</feature>
<keyword evidence="3 6" id="KW-0812">Transmembrane</keyword>